<evidence type="ECO:0000256" key="1">
    <source>
        <dbReference type="ARBA" id="ARBA00023002"/>
    </source>
</evidence>
<dbReference type="PANTHER" id="PTHR48075">
    <property type="entry name" value="3-HYDROXYACYL-COA DEHYDROGENASE FAMILY PROTEIN"/>
    <property type="match status" value="1"/>
</dbReference>
<dbReference type="Pfam" id="PF02737">
    <property type="entry name" value="3HCDH_N"/>
    <property type="match status" value="1"/>
</dbReference>
<name>A0ABV6YY62_UNCC1</name>
<keyword evidence="1 4" id="KW-0560">Oxidoreductase</keyword>
<evidence type="ECO:0000313" key="5">
    <source>
        <dbReference type="Proteomes" id="UP001594351"/>
    </source>
</evidence>
<dbReference type="InterPro" id="IPR008927">
    <property type="entry name" value="6-PGluconate_DH-like_C_sf"/>
</dbReference>
<dbReference type="Gene3D" id="1.10.1040.50">
    <property type="match status" value="1"/>
</dbReference>
<comment type="caution">
    <text evidence="4">The sequence shown here is derived from an EMBL/GenBank/DDBJ whole genome shotgun (WGS) entry which is preliminary data.</text>
</comment>
<gene>
    <name evidence="4" type="ORF">ACFL27_13175</name>
</gene>
<reference evidence="4 5" key="1">
    <citation type="submission" date="2024-09" db="EMBL/GenBank/DDBJ databases">
        <title>Laminarin stimulates single cell rates of sulfate reduction while oxygen inhibits transcriptomic activity in coastal marine sediment.</title>
        <authorList>
            <person name="Lindsay M."/>
            <person name="Orcutt B."/>
            <person name="Emerson D."/>
            <person name="Stepanauskas R."/>
            <person name="D'Angelo T."/>
        </authorList>
    </citation>
    <scope>NUCLEOTIDE SEQUENCE [LARGE SCALE GENOMIC DNA]</scope>
    <source>
        <strain evidence="4">SAG AM-311-K15</strain>
    </source>
</reference>
<accession>A0ABV6YY62</accession>
<protein>
    <submittedName>
        <fullName evidence="4">3-hydroxyacyl-CoA dehydrogenase family protein</fullName>
        <ecNumber evidence="4">1.1.1.35</ecNumber>
    </submittedName>
</protein>
<dbReference type="Proteomes" id="UP001594351">
    <property type="component" value="Unassembled WGS sequence"/>
</dbReference>
<feature type="domain" description="3-hydroxyacyl-CoA dehydrogenase C-terminal" evidence="2">
    <location>
        <begin position="266"/>
        <end position="319"/>
    </location>
</feature>
<dbReference type="InterPro" id="IPR036291">
    <property type="entry name" value="NAD(P)-bd_dom_sf"/>
</dbReference>
<evidence type="ECO:0000259" key="2">
    <source>
        <dbReference type="Pfam" id="PF00725"/>
    </source>
</evidence>
<dbReference type="Pfam" id="PF00725">
    <property type="entry name" value="3HCDH"/>
    <property type="match status" value="1"/>
</dbReference>
<dbReference type="PANTHER" id="PTHR48075:SF7">
    <property type="entry name" value="3-HYDROXYACYL-COA DEHYDROGENASE-RELATED"/>
    <property type="match status" value="1"/>
</dbReference>
<dbReference type="EC" id="1.1.1.35" evidence="4"/>
<sequence length="447" mass="49824">MTLDDKIKRVAVIGAGGKMGSGITLLLAQQMALAKLQPENRDEYYRLDAIDVNDRALEGLIKYIRGQALKVAEKTTVMLRSVYQDRADLVENSEIINEFVNDVAAVIRPSSNLDEVAGAHLVFEAILEKVDLKVNVLSKLKDLCGEDTYFFTNTSSIPIQELDDQVGLEGRIVGYHFYNPPAVQKLVELISNEKTRPDLVSVAQDIGKRLRKIIIPSNDVAGFIGNGHFIRDGLHALNEVTALQSEFGIPGAIYALNKVSQDLLIRPMGIFQLLDYVGIEVFQWIIDVMNKNIPGEAMQHELLERMIAKEIFGGQRPDGSQKDGFLKYEKNRPAGVYDLESGSYISFSDKQWVENIHTKLGTYPASLKPWKSLLMSPKKDEELRAYFNELKETQSLAAELAVKYLKRSKEIGEKLIADGVAATADDVNGVLLNGFFHLYGPVNDYVS</sequence>
<dbReference type="Gene3D" id="3.40.50.720">
    <property type="entry name" value="NAD(P)-binding Rossmann-like Domain"/>
    <property type="match status" value="1"/>
</dbReference>
<keyword evidence="5" id="KW-1185">Reference proteome</keyword>
<organism evidence="4 5">
    <name type="scientific">candidate division CSSED10-310 bacterium</name>
    <dbReference type="NCBI Taxonomy" id="2855610"/>
    <lineage>
        <taxon>Bacteria</taxon>
        <taxon>Bacteria division CSSED10-310</taxon>
    </lineage>
</organism>
<evidence type="ECO:0000313" key="4">
    <source>
        <dbReference type="EMBL" id="MFC1851140.1"/>
    </source>
</evidence>
<dbReference type="EMBL" id="JBHPBY010000156">
    <property type="protein sequence ID" value="MFC1851140.1"/>
    <property type="molecule type" value="Genomic_DNA"/>
</dbReference>
<dbReference type="GO" id="GO:0003857">
    <property type="term" value="F:(3S)-3-hydroxyacyl-CoA dehydrogenase (NAD+) activity"/>
    <property type="evidence" value="ECO:0007669"/>
    <property type="project" value="UniProtKB-EC"/>
</dbReference>
<evidence type="ECO:0000259" key="3">
    <source>
        <dbReference type="Pfam" id="PF02737"/>
    </source>
</evidence>
<dbReference type="InterPro" id="IPR006108">
    <property type="entry name" value="3HC_DH_C"/>
</dbReference>
<dbReference type="SUPFAM" id="SSF51735">
    <property type="entry name" value="NAD(P)-binding Rossmann-fold domains"/>
    <property type="match status" value="1"/>
</dbReference>
<dbReference type="SUPFAM" id="SSF48179">
    <property type="entry name" value="6-phosphogluconate dehydrogenase C-terminal domain-like"/>
    <property type="match status" value="1"/>
</dbReference>
<feature type="domain" description="3-hydroxyacyl-CoA dehydrogenase NAD binding" evidence="3">
    <location>
        <begin position="10"/>
        <end position="219"/>
    </location>
</feature>
<proteinExistence type="predicted"/>
<dbReference type="InterPro" id="IPR006176">
    <property type="entry name" value="3-OHacyl-CoA_DH_NAD-bd"/>
</dbReference>